<feature type="chain" id="PRO_5004627884" evidence="1">
    <location>
        <begin position="26"/>
        <end position="262"/>
    </location>
</feature>
<dbReference type="EMBL" id="AFNV02000020">
    <property type="protein sequence ID" value="ERJ18364.1"/>
    <property type="molecule type" value="Genomic_DNA"/>
</dbReference>
<dbReference type="GO" id="GO:0004333">
    <property type="term" value="F:fumarate hydratase activity"/>
    <property type="evidence" value="ECO:0007669"/>
    <property type="project" value="UniProtKB-EC"/>
</dbReference>
<dbReference type="Proteomes" id="UP000006242">
    <property type="component" value="Unassembled WGS sequence"/>
</dbReference>
<sequence length="262" mass="28356">MKSSFPYAKSALCGAALLFAHTVSAHSGGAPTAAEVGEHLDDYEHEIATMSDTVADIVSDYEDGESVGDRVDALVETWETVEFHEAVETHAMALYPPIWIALGGLREAVDESDAGDDVQAWQTRFDNALHEGVGALKLVASQPTPTPTPKQKAPADESTISIIKQNLEDVAKRYRAGDDEGANALIHQTYMERFEGIEGTLIESDADLVTELEKDFNATLPLLIEKSAAPEKFEAAVEAMNAKLDRAQQILEQAAENKPSVF</sequence>
<keyword evidence="2" id="KW-0456">Lyase</keyword>
<evidence type="ECO:0000313" key="2">
    <source>
        <dbReference type="EMBL" id="ERJ18364.1"/>
    </source>
</evidence>
<evidence type="ECO:0000256" key="1">
    <source>
        <dbReference type="SAM" id="SignalP"/>
    </source>
</evidence>
<reference evidence="2 3" key="1">
    <citation type="journal article" date="2011" name="J. Bacteriol.">
        <title>Genome sequence of Salinisphaera shabanensis, a gammaproteobacterium from the harsh, variable environment of the brine-seawater interface of the Shaban Deep in the Red Sea.</title>
        <authorList>
            <person name="Antunes A."/>
            <person name="Alam I."/>
            <person name="Bajic V.B."/>
            <person name="Stingl U."/>
        </authorList>
    </citation>
    <scope>NUCLEOTIDE SEQUENCE [LARGE SCALE GENOMIC DNA]</scope>
    <source>
        <strain evidence="2 3">E1L3A</strain>
    </source>
</reference>
<keyword evidence="3" id="KW-1185">Reference proteome</keyword>
<dbReference type="STRING" id="1033802.SSPSH_002824"/>
<protein>
    <submittedName>
        <fullName evidence="2">Fumarate hydratase class II protein</fullName>
        <ecNumber evidence="2">4.2.1.2</ecNumber>
    </submittedName>
</protein>
<dbReference type="AlphaFoldDB" id="U2FQG4"/>
<dbReference type="EC" id="4.2.1.2" evidence="2"/>
<keyword evidence="1" id="KW-0732">Signal</keyword>
<gene>
    <name evidence="2" type="ORF">SSPSH_002824</name>
</gene>
<dbReference type="OrthoDB" id="6158711at2"/>
<dbReference type="RefSeq" id="WP_006913587.1">
    <property type="nucleotide sequence ID" value="NZ_AFNV02000020.1"/>
</dbReference>
<name>U2FQG4_9GAMM</name>
<reference evidence="2 3" key="2">
    <citation type="journal article" date="2013" name="PLoS ONE">
        <title>INDIGO - INtegrated Data Warehouse of MIcrobial GenOmes with Examples from the Red Sea Extremophiles.</title>
        <authorList>
            <person name="Alam I."/>
            <person name="Antunes A."/>
            <person name="Kamau A.A."/>
            <person name="Ba Alawi W."/>
            <person name="Kalkatawi M."/>
            <person name="Stingl U."/>
            <person name="Bajic V.B."/>
        </authorList>
    </citation>
    <scope>NUCLEOTIDE SEQUENCE [LARGE SCALE GENOMIC DNA]</scope>
    <source>
        <strain evidence="2 3">E1L3A</strain>
    </source>
</reference>
<proteinExistence type="predicted"/>
<accession>U2FQG4</accession>
<feature type="signal peptide" evidence="1">
    <location>
        <begin position="1"/>
        <end position="25"/>
    </location>
</feature>
<organism evidence="2 3">
    <name type="scientific">Salinisphaera shabanensis E1L3A</name>
    <dbReference type="NCBI Taxonomy" id="1033802"/>
    <lineage>
        <taxon>Bacteria</taxon>
        <taxon>Pseudomonadati</taxon>
        <taxon>Pseudomonadota</taxon>
        <taxon>Gammaproteobacteria</taxon>
        <taxon>Salinisphaerales</taxon>
        <taxon>Salinisphaeraceae</taxon>
        <taxon>Salinisphaera</taxon>
    </lineage>
</organism>
<dbReference type="eggNOG" id="ENOG502Z818">
    <property type="taxonomic scope" value="Bacteria"/>
</dbReference>
<comment type="caution">
    <text evidence="2">The sequence shown here is derived from an EMBL/GenBank/DDBJ whole genome shotgun (WGS) entry which is preliminary data.</text>
</comment>
<evidence type="ECO:0000313" key="3">
    <source>
        <dbReference type="Proteomes" id="UP000006242"/>
    </source>
</evidence>